<name>A0A6C0G1E4_9BACL</name>
<evidence type="ECO:0000256" key="4">
    <source>
        <dbReference type="ARBA" id="ARBA00022475"/>
    </source>
</evidence>
<comment type="subcellular location">
    <subcellularLocation>
        <location evidence="1">Cell inner membrane</location>
        <topology evidence="1">Multi-pass membrane protein</topology>
    </subcellularLocation>
</comment>
<dbReference type="GO" id="GO:0016036">
    <property type="term" value="P:cellular response to phosphate starvation"/>
    <property type="evidence" value="ECO:0007669"/>
    <property type="project" value="InterPro"/>
</dbReference>
<feature type="transmembrane region" description="Helical" evidence="8">
    <location>
        <begin position="86"/>
        <end position="105"/>
    </location>
</feature>
<evidence type="ECO:0000256" key="5">
    <source>
        <dbReference type="ARBA" id="ARBA00022692"/>
    </source>
</evidence>
<protein>
    <recommendedName>
        <fullName evidence="3">Protein PsiE</fullName>
    </recommendedName>
</protein>
<evidence type="ECO:0000313" key="10">
    <source>
        <dbReference type="Proteomes" id="UP000476064"/>
    </source>
</evidence>
<reference evidence="9 10" key="1">
    <citation type="submission" date="2020-01" db="EMBL/GenBank/DDBJ databases">
        <title>Paenibacillus sp. nov., isolated from tomato rhizosphere.</title>
        <authorList>
            <person name="Weon H.-Y."/>
            <person name="Lee S.A."/>
        </authorList>
    </citation>
    <scope>NUCLEOTIDE SEQUENCE [LARGE SCALE GENOMIC DNA]</scope>
    <source>
        <strain evidence="9 10">12200R-189</strain>
    </source>
</reference>
<dbReference type="AlphaFoldDB" id="A0A6C0G1E4"/>
<sequence length="143" mass="16257">MFGLLELKGKTWIVRAFQLLLNASLVILALILCYYLVCELCTIIKEVFLGNNNVHSVLENVLAFFLYFVFISMIVKYFCENDHFPLRYLLYIGITGSIRFIIVNHDNTSDNLYLSLSILVLVISYVLLAPGLLRAGKEGEAND</sequence>
<dbReference type="Pfam" id="PF06146">
    <property type="entry name" value="PsiE"/>
    <property type="match status" value="1"/>
</dbReference>
<keyword evidence="5 8" id="KW-0812">Transmembrane</keyword>
<dbReference type="PANTHER" id="PTHR37819">
    <property type="entry name" value="PROTEIN PSIE"/>
    <property type="match status" value="1"/>
</dbReference>
<feature type="transmembrane region" description="Helical" evidence="8">
    <location>
        <begin position="57"/>
        <end position="79"/>
    </location>
</feature>
<evidence type="ECO:0000256" key="2">
    <source>
        <dbReference type="ARBA" id="ARBA00005632"/>
    </source>
</evidence>
<dbReference type="InterPro" id="IPR009315">
    <property type="entry name" value="P_starv_induced_PsiE"/>
</dbReference>
<dbReference type="Proteomes" id="UP000476064">
    <property type="component" value="Chromosome"/>
</dbReference>
<comment type="similarity">
    <text evidence="2">Belongs to the PsiE family.</text>
</comment>
<keyword evidence="6 8" id="KW-1133">Transmembrane helix</keyword>
<evidence type="ECO:0000256" key="7">
    <source>
        <dbReference type="ARBA" id="ARBA00023136"/>
    </source>
</evidence>
<dbReference type="RefSeq" id="WP_162357633.1">
    <property type="nucleotide sequence ID" value="NZ_CP048209.1"/>
</dbReference>
<dbReference type="GO" id="GO:0005886">
    <property type="term" value="C:plasma membrane"/>
    <property type="evidence" value="ECO:0007669"/>
    <property type="project" value="UniProtKB-SubCell"/>
</dbReference>
<gene>
    <name evidence="9" type="ORF">GXP70_15330</name>
</gene>
<evidence type="ECO:0000256" key="8">
    <source>
        <dbReference type="SAM" id="Phobius"/>
    </source>
</evidence>
<dbReference type="KEGG" id="plyc:GXP70_15330"/>
<organism evidence="9 10">
    <name type="scientific">Paenibacillus lycopersici</name>
    <dbReference type="NCBI Taxonomy" id="2704462"/>
    <lineage>
        <taxon>Bacteria</taxon>
        <taxon>Bacillati</taxon>
        <taxon>Bacillota</taxon>
        <taxon>Bacilli</taxon>
        <taxon>Bacillales</taxon>
        <taxon>Paenibacillaceae</taxon>
        <taxon>Paenibacillus</taxon>
    </lineage>
</organism>
<dbReference type="PIRSF" id="PIRSF029598">
    <property type="entry name" value="PsiE"/>
    <property type="match status" value="1"/>
</dbReference>
<keyword evidence="10" id="KW-1185">Reference proteome</keyword>
<feature type="transmembrane region" description="Helical" evidence="8">
    <location>
        <begin position="111"/>
        <end position="133"/>
    </location>
</feature>
<dbReference type="EMBL" id="CP048209">
    <property type="protein sequence ID" value="QHT61194.1"/>
    <property type="molecule type" value="Genomic_DNA"/>
</dbReference>
<evidence type="ECO:0000256" key="1">
    <source>
        <dbReference type="ARBA" id="ARBA00004429"/>
    </source>
</evidence>
<evidence type="ECO:0000313" key="9">
    <source>
        <dbReference type="EMBL" id="QHT61194.1"/>
    </source>
</evidence>
<feature type="transmembrane region" description="Helical" evidence="8">
    <location>
        <begin position="12"/>
        <end position="37"/>
    </location>
</feature>
<evidence type="ECO:0000256" key="6">
    <source>
        <dbReference type="ARBA" id="ARBA00022989"/>
    </source>
</evidence>
<proteinExistence type="inferred from homology"/>
<keyword evidence="7 8" id="KW-0472">Membrane</keyword>
<dbReference type="InterPro" id="IPR020948">
    <property type="entry name" value="P_starv_induced_PsiE-like"/>
</dbReference>
<accession>A0A6C0G1E4</accession>
<dbReference type="PANTHER" id="PTHR37819:SF1">
    <property type="entry name" value="PROTEIN PSIE"/>
    <property type="match status" value="1"/>
</dbReference>
<keyword evidence="4" id="KW-1003">Cell membrane</keyword>
<evidence type="ECO:0000256" key="3">
    <source>
        <dbReference type="ARBA" id="ARBA00021903"/>
    </source>
</evidence>